<evidence type="ECO:0000313" key="2">
    <source>
        <dbReference type="EMBL" id="VYU32602.1"/>
    </source>
</evidence>
<feature type="signal peptide" evidence="1">
    <location>
        <begin position="1"/>
        <end position="30"/>
    </location>
</feature>
<name>A0A6N3DW47_9FIRM</name>
<proteinExistence type="predicted"/>
<dbReference type="EMBL" id="CACRUQ010000018">
    <property type="protein sequence ID" value="VYU32602.1"/>
    <property type="molecule type" value="Genomic_DNA"/>
</dbReference>
<accession>A0A6N3DW47</accession>
<evidence type="ECO:0000256" key="1">
    <source>
        <dbReference type="SAM" id="SignalP"/>
    </source>
</evidence>
<organism evidence="2">
    <name type="scientific">[Ruminococcus] torques</name>
    <dbReference type="NCBI Taxonomy" id="33039"/>
    <lineage>
        <taxon>Bacteria</taxon>
        <taxon>Bacillati</taxon>
        <taxon>Bacillota</taxon>
        <taxon>Clostridia</taxon>
        <taxon>Lachnospirales</taxon>
        <taxon>Lachnospiraceae</taxon>
        <taxon>Mediterraneibacter</taxon>
    </lineage>
</organism>
<protein>
    <submittedName>
        <fullName evidence="2">Uncharacterized protein</fullName>
    </submittedName>
</protein>
<sequence>MKIPKLFKKAASFVMAAVTALSIMPATAFAAGDIGTISFSHTYDSNGNAMRYNSSANIGGYIAGGTGNYKYRMFVDGENAFCIQPGVPLKTGNTLKKASYLYQLVESKQKFIS</sequence>
<gene>
    <name evidence="2" type="ORF">RTLFYP15_02086</name>
</gene>
<dbReference type="AlphaFoldDB" id="A0A6N3DW47"/>
<feature type="chain" id="PRO_5026855503" evidence="1">
    <location>
        <begin position="31"/>
        <end position="113"/>
    </location>
</feature>
<reference evidence="2" key="1">
    <citation type="submission" date="2019-11" db="EMBL/GenBank/DDBJ databases">
        <authorList>
            <person name="Feng L."/>
        </authorList>
    </citation>
    <scope>NUCLEOTIDE SEQUENCE</scope>
    <source>
        <strain evidence="2">RtorquesLFYP15</strain>
    </source>
</reference>
<keyword evidence="1" id="KW-0732">Signal</keyword>